<dbReference type="OrthoDB" id="4808520at2"/>
<dbReference type="Pfam" id="PF14032">
    <property type="entry name" value="PknH_C"/>
    <property type="match status" value="1"/>
</dbReference>
<dbReference type="AlphaFoldDB" id="A0A2N6VMU6"/>
<feature type="chain" id="PRO_5039159579" description="PknH-like extracellular domain-containing protein" evidence="2">
    <location>
        <begin position="21"/>
        <end position="238"/>
    </location>
</feature>
<feature type="region of interest" description="Disordered" evidence="1">
    <location>
        <begin position="213"/>
        <end position="238"/>
    </location>
</feature>
<evidence type="ECO:0000256" key="2">
    <source>
        <dbReference type="SAM" id="SignalP"/>
    </source>
</evidence>
<feature type="region of interest" description="Disordered" evidence="1">
    <location>
        <begin position="22"/>
        <end position="61"/>
    </location>
</feature>
<proteinExistence type="predicted"/>
<dbReference type="Gene3D" id="3.40.1000.70">
    <property type="entry name" value="PknH-like extracellular domain"/>
    <property type="match status" value="1"/>
</dbReference>
<feature type="domain" description="PknH-like extracellular" evidence="3">
    <location>
        <begin position="124"/>
        <end position="217"/>
    </location>
</feature>
<feature type="signal peptide" evidence="2">
    <location>
        <begin position="1"/>
        <end position="20"/>
    </location>
</feature>
<evidence type="ECO:0000313" key="5">
    <source>
        <dbReference type="Proteomes" id="UP000235598"/>
    </source>
</evidence>
<dbReference type="InterPro" id="IPR026954">
    <property type="entry name" value="PknH-like_Extracell"/>
</dbReference>
<keyword evidence="2" id="KW-0732">Signal</keyword>
<dbReference type="PROSITE" id="PS51257">
    <property type="entry name" value="PROKAR_LIPOPROTEIN"/>
    <property type="match status" value="1"/>
</dbReference>
<accession>A0A2N6VMU6</accession>
<dbReference type="InterPro" id="IPR038232">
    <property type="entry name" value="PknH-like_Extracell_sf"/>
</dbReference>
<dbReference type="RefSeq" id="WP_102238504.1">
    <property type="nucleotide sequence ID" value="NZ_PNHK01000002.1"/>
</dbReference>
<gene>
    <name evidence="4" type="ORF">CJ199_05495</name>
</gene>
<name>A0A2N6VMU6_9MICO</name>
<dbReference type="EMBL" id="PNHK01000002">
    <property type="protein sequence ID" value="PMD05470.1"/>
    <property type="molecule type" value="Genomic_DNA"/>
</dbReference>
<feature type="compositionally biased region" description="Low complexity" evidence="1">
    <location>
        <begin position="25"/>
        <end position="54"/>
    </location>
</feature>
<dbReference type="Proteomes" id="UP000235598">
    <property type="component" value="Unassembled WGS sequence"/>
</dbReference>
<comment type="caution">
    <text evidence="4">The sequence shown here is derived from an EMBL/GenBank/DDBJ whole genome shotgun (WGS) entry which is preliminary data.</text>
</comment>
<evidence type="ECO:0000259" key="3">
    <source>
        <dbReference type="Pfam" id="PF14032"/>
    </source>
</evidence>
<sequence length="238" mass="24467">MKTIRTVFATVAIGASLTLAACSTGEPGAPQEGNGQGQEQGQDQSQGSGEDQAQNSAYTKEQVEQAFKDAGYEVQANAQPPAMKNLEQAKIEPAECKGVLLNQVQRIDETTSDKTIVGTKGQDAAASGVVYGSEDEAKKELANSKDGISKCSTITMDVGGQKLTVTTETKDASVDGADEAIVMSMEVKDLGNGPVSTVTTRKGNVLVSGTAIGAGSTGGGSDDAEMSKEVQTILEKLG</sequence>
<evidence type="ECO:0000313" key="4">
    <source>
        <dbReference type="EMBL" id="PMD05470.1"/>
    </source>
</evidence>
<protein>
    <recommendedName>
        <fullName evidence="3">PknH-like extracellular domain-containing protein</fullName>
    </recommendedName>
</protein>
<reference evidence="4 5" key="1">
    <citation type="submission" date="2017-09" db="EMBL/GenBank/DDBJ databases">
        <title>Bacterial strain isolated from the female urinary microbiota.</title>
        <authorList>
            <person name="Thomas-White K."/>
            <person name="Kumar N."/>
            <person name="Forster S."/>
            <person name="Putonti C."/>
            <person name="Lawley T."/>
            <person name="Wolfe A.J."/>
        </authorList>
    </citation>
    <scope>NUCLEOTIDE SEQUENCE [LARGE SCALE GENOMIC DNA]</scope>
    <source>
        <strain evidence="4 5">UMB1301</strain>
    </source>
</reference>
<organism evidence="4 5">
    <name type="scientific">Brevibacterium paucivorans</name>
    <dbReference type="NCBI Taxonomy" id="170994"/>
    <lineage>
        <taxon>Bacteria</taxon>
        <taxon>Bacillati</taxon>
        <taxon>Actinomycetota</taxon>
        <taxon>Actinomycetes</taxon>
        <taxon>Micrococcales</taxon>
        <taxon>Brevibacteriaceae</taxon>
        <taxon>Brevibacterium</taxon>
    </lineage>
</organism>
<evidence type="ECO:0000256" key="1">
    <source>
        <dbReference type="SAM" id="MobiDB-lite"/>
    </source>
</evidence>